<proteinExistence type="predicted"/>
<organism evidence="2 3">
    <name type="scientific">Phytophthora cactorum</name>
    <dbReference type="NCBI Taxonomy" id="29920"/>
    <lineage>
        <taxon>Eukaryota</taxon>
        <taxon>Sar</taxon>
        <taxon>Stramenopiles</taxon>
        <taxon>Oomycota</taxon>
        <taxon>Peronosporomycetes</taxon>
        <taxon>Peronosporales</taxon>
        <taxon>Peronosporaceae</taxon>
        <taxon>Phytophthora</taxon>
    </lineage>
</organism>
<dbReference type="Proteomes" id="UP000688947">
    <property type="component" value="Unassembled WGS sequence"/>
</dbReference>
<reference evidence="2" key="1">
    <citation type="submission" date="2021-01" db="EMBL/GenBank/DDBJ databases">
        <title>Phytophthora aleatoria, a newly-described species from Pinus radiata is distinct from Phytophthora cactorum isolates based on comparative genomics.</title>
        <authorList>
            <person name="Mcdougal R."/>
            <person name="Panda P."/>
            <person name="Williams N."/>
            <person name="Studholme D.J."/>
        </authorList>
    </citation>
    <scope>NUCLEOTIDE SEQUENCE</scope>
    <source>
        <strain evidence="2">NZFS 3830</strain>
    </source>
</reference>
<gene>
    <name evidence="2" type="ORF">JG687_00014704</name>
</gene>
<feature type="non-terminal residue" evidence="2">
    <location>
        <position position="99"/>
    </location>
</feature>
<name>A0A8T1TYP0_9STRA</name>
<accession>A0A8T1TYP0</accession>
<feature type="region of interest" description="Disordered" evidence="1">
    <location>
        <begin position="1"/>
        <end position="24"/>
    </location>
</feature>
<evidence type="ECO:0000313" key="2">
    <source>
        <dbReference type="EMBL" id="KAG6949684.1"/>
    </source>
</evidence>
<feature type="compositionally biased region" description="Polar residues" evidence="1">
    <location>
        <begin position="1"/>
        <end position="23"/>
    </location>
</feature>
<dbReference type="AlphaFoldDB" id="A0A8T1TYP0"/>
<dbReference type="EMBL" id="JAENGZ010001218">
    <property type="protein sequence ID" value="KAG6949684.1"/>
    <property type="molecule type" value="Genomic_DNA"/>
</dbReference>
<evidence type="ECO:0000256" key="1">
    <source>
        <dbReference type="SAM" id="MobiDB-lite"/>
    </source>
</evidence>
<sequence length="99" mass="10723">CNSSTTITLSTVRKPSTPGTSGWPSDRRVFTLLKLTAPEQQHSTDFANLSRRFKRTGNPASGQRLSCGGCGVTISPGRSTDLLGTLQLRIIHRSISYNC</sequence>
<comment type="caution">
    <text evidence="2">The sequence shown here is derived from an EMBL/GenBank/DDBJ whole genome shotgun (WGS) entry which is preliminary data.</text>
</comment>
<evidence type="ECO:0000313" key="3">
    <source>
        <dbReference type="Proteomes" id="UP000688947"/>
    </source>
</evidence>
<protein>
    <submittedName>
        <fullName evidence="2">Uncharacterized protein</fullName>
    </submittedName>
</protein>